<comment type="caution">
    <text evidence="2">The sequence shown here is derived from an EMBL/GenBank/DDBJ whole genome shotgun (WGS) entry which is preliminary data.</text>
</comment>
<evidence type="ECO:0000313" key="3">
    <source>
        <dbReference type="Proteomes" id="UP000601223"/>
    </source>
</evidence>
<dbReference type="RefSeq" id="WP_203749572.1">
    <property type="nucleotide sequence ID" value="NZ_BONF01000027.1"/>
</dbReference>
<gene>
    <name evidence="2" type="ORF">Cba03nite_45050</name>
</gene>
<evidence type="ECO:0000313" key="2">
    <source>
        <dbReference type="EMBL" id="GIF83156.1"/>
    </source>
</evidence>
<reference evidence="2 3" key="1">
    <citation type="submission" date="2021-01" db="EMBL/GenBank/DDBJ databases">
        <title>Whole genome shotgun sequence of Catellatospora bangladeshensis NBRC 107357.</title>
        <authorList>
            <person name="Komaki H."/>
            <person name="Tamura T."/>
        </authorList>
    </citation>
    <scope>NUCLEOTIDE SEQUENCE [LARGE SCALE GENOMIC DNA]</scope>
    <source>
        <strain evidence="2 3">NBRC 107357</strain>
    </source>
</reference>
<protein>
    <recommendedName>
        <fullName evidence="1">CHAT domain-containing protein</fullName>
    </recommendedName>
</protein>
<feature type="domain" description="CHAT" evidence="1">
    <location>
        <begin position="624"/>
        <end position="939"/>
    </location>
</feature>
<organism evidence="2 3">
    <name type="scientific">Catellatospora bangladeshensis</name>
    <dbReference type="NCBI Taxonomy" id="310355"/>
    <lineage>
        <taxon>Bacteria</taxon>
        <taxon>Bacillati</taxon>
        <taxon>Actinomycetota</taxon>
        <taxon>Actinomycetes</taxon>
        <taxon>Micromonosporales</taxon>
        <taxon>Micromonosporaceae</taxon>
        <taxon>Catellatospora</taxon>
    </lineage>
</organism>
<dbReference type="InterPro" id="IPR024983">
    <property type="entry name" value="CHAT_dom"/>
</dbReference>
<proteinExistence type="predicted"/>
<dbReference type="Proteomes" id="UP000601223">
    <property type="component" value="Unassembled WGS sequence"/>
</dbReference>
<dbReference type="EMBL" id="BONF01000027">
    <property type="protein sequence ID" value="GIF83156.1"/>
    <property type="molecule type" value="Genomic_DNA"/>
</dbReference>
<sequence>MFEQPPSGDDVTRTAWMIAQVPEAEQGPWRLMLSWLLERRFREESDLAALQAALGEFAQLPEDTPGRAKLAAVLLMDVFALGNLDDEDAVGLAMFLAGAVLADPAPLPGSREVCVVARANDLLVAAQRGRAGFSAQAALAELDEMAVVVRDHEELGMIVEMVRLAMNHHLSRVAGDHGLAERLVAEAAGLGERMSAGAPDNIEAAVLALTLDAYAKMTRGDKPGAREAYDKLLAVAEQLPPDHPQRADLAALRTAMTPLFSLMEDPDLDDPEGLAALRELADAPGAGPLERALRLSASGALKAHTAGDRPELLDEAVAELAEAVRVAPEQDPRASFYRQQLGSARLMRYERSGHADDLVVATADLEHARTSMRTAMHRLWPQVCMPLAHAYRLAGRAALSRDTALSGLRGHAWSALLQSGAAAAAAAAQDAAANAIDTAYWCAADGEAETAARALDMGRGLILHAATERRAIPERLIELGEPELAERWRAAVASSGVDEAPAPLRHHVMTVLAGIPVDADGVALDSPGAGSARLLDAPDPHEVRAALRALGMDALVYLVPGHPGGGTGFAVVVPADEPATALMLPGLRDVPAGFVSGGTRDLPRQAGPERDVVAARGRAGLDDVCDWAWRVAIGPLLEGALPAQPGGALRRVVLIPMRELTLVPWHAARQAVAGGHRYAVEQAVFSYAPSARLLCDAAWAPEVPLDGSALVLGDPATGTAPELPAARAEALAVYEAFYGQGVYLGRAGTGGTAPAGAGTRREVLDRLLDGTAGTVLHLACHGVTRAGEGVAGAVTGGESSYLVLAGGERLSAEELVGVLATQARRPVAVSVLAACNSGVSGRGHDEAFSVATALLAGGSRAVVSTLWSVPDAPTSALMFMFHHYLRREGCRPLDALHRAQLWMLAPDRQVPEEMPEELRAVARHAQAGVDGWAGFFHTGR</sequence>
<keyword evidence="3" id="KW-1185">Reference proteome</keyword>
<dbReference type="AlphaFoldDB" id="A0A8J3NKX2"/>
<accession>A0A8J3NKX2</accession>
<dbReference type="Pfam" id="PF12770">
    <property type="entry name" value="CHAT"/>
    <property type="match status" value="1"/>
</dbReference>
<name>A0A8J3NKX2_9ACTN</name>
<evidence type="ECO:0000259" key="1">
    <source>
        <dbReference type="Pfam" id="PF12770"/>
    </source>
</evidence>